<accession>A0ACB8ZC87</accession>
<name>A0ACB8ZC87_9ASTR</name>
<gene>
    <name evidence="1" type="ORF">L1987_78279</name>
</gene>
<evidence type="ECO:0000313" key="2">
    <source>
        <dbReference type="Proteomes" id="UP001056120"/>
    </source>
</evidence>
<evidence type="ECO:0000313" key="1">
    <source>
        <dbReference type="EMBL" id="KAI3695284.1"/>
    </source>
</evidence>
<reference evidence="2" key="1">
    <citation type="journal article" date="2022" name="Mol. Ecol. Resour.">
        <title>The genomes of chicory, endive, great burdock and yacon provide insights into Asteraceae palaeo-polyploidization history and plant inulin production.</title>
        <authorList>
            <person name="Fan W."/>
            <person name="Wang S."/>
            <person name="Wang H."/>
            <person name="Wang A."/>
            <person name="Jiang F."/>
            <person name="Liu H."/>
            <person name="Zhao H."/>
            <person name="Xu D."/>
            <person name="Zhang Y."/>
        </authorList>
    </citation>
    <scope>NUCLEOTIDE SEQUENCE [LARGE SCALE GENOMIC DNA]</scope>
    <source>
        <strain evidence="2">cv. Yunnan</strain>
    </source>
</reference>
<dbReference type="Proteomes" id="UP001056120">
    <property type="component" value="Linkage Group LG26"/>
</dbReference>
<comment type="caution">
    <text evidence="1">The sequence shown here is derived from an EMBL/GenBank/DDBJ whole genome shotgun (WGS) entry which is preliminary data.</text>
</comment>
<organism evidence="1 2">
    <name type="scientific">Smallanthus sonchifolius</name>
    <dbReference type="NCBI Taxonomy" id="185202"/>
    <lineage>
        <taxon>Eukaryota</taxon>
        <taxon>Viridiplantae</taxon>
        <taxon>Streptophyta</taxon>
        <taxon>Embryophyta</taxon>
        <taxon>Tracheophyta</taxon>
        <taxon>Spermatophyta</taxon>
        <taxon>Magnoliopsida</taxon>
        <taxon>eudicotyledons</taxon>
        <taxon>Gunneridae</taxon>
        <taxon>Pentapetalae</taxon>
        <taxon>asterids</taxon>
        <taxon>campanulids</taxon>
        <taxon>Asterales</taxon>
        <taxon>Asteraceae</taxon>
        <taxon>Asteroideae</taxon>
        <taxon>Heliantheae alliance</taxon>
        <taxon>Millerieae</taxon>
        <taxon>Smallanthus</taxon>
    </lineage>
</organism>
<protein>
    <submittedName>
        <fullName evidence="1">Uncharacterized protein</fullName>
    </submittedName>
</protein>
<dbReference type="EMBL" id="CM042043">
    <property type="protein sequence ID" value="KAI3695284.1"/>
    <property type="molecule type" value="Genomic_DNA"/>
</dbReference>
<keyword evidence="2" id="KW-1185">Reference proteome</keyword>
<sequence length="204" mass="22362">MRINDEGLSSLMLGTKIMARVGEVAYRLELPDELSGIHSTFHVSHLRKCLADESAHVPLTDIEVDNSLNFIKEPVAILNRKEKCLRNKIIRLVKIGSGVVGPLFWTTQIRLSRAVSLWHVNGYDVVQLVKVGMMSTSLSPSSDEEHVVLVISTLPVATLGESPKQHPLPSEGSKTEPSEESLTPPPSVVYGGISRVHVMDGTQH</sequence>
<proteinExistence type="predicted"/>
<reference evidence="1 2" key="2">
    <citation type="journal article" date="2022" name="Mol. Ecol. Resour.">
        <title>The genomes of chicory, endive, great burdock and yacon provide insights into Asteraceae paleo-polyploidization history and plant inulin production.</title>
        <authorList>
            <person name="Fan W."/>
            <person name="Wang S."/>
            <person name="Wang H."/>
            <person name="Wang A."/>
            <person name="Jiang F."/>
            <person name="Liu H."/>
            <person name="Zhao H."/>
            <person name="Xu D."/>
            <person name="Zhang Y."/>
        </authorList>
    </citation>
    <scope>NUCLEOTIDE SEQUENCE [LARGE SCALE GENOMIC DNA]</scope>
    <source>
        <strain evidence="2">cv. Yunnan</strain>
        <tissue evidence="1">Leaves</tissue>
    </source>
</reference>